<dbReference type="InterPro" id="IPR044150">
    <property type="entry name" value="HDAC_classIV"/>
</dbReference>
<dbReference type="PRINTS" id="PR01270">
    <property type="entry name" value="HDASUPER"/>
</dbReference>
<dbReference type="PANTHER" id="PTHR10625:SF32">
    <property type="entry name" value="HISTONE DEACETYLASE"/>
    <property type="match status" value="1"/>
</dbReference>
<dbReference type="InterPro" id="IPR037138">
    <property type="entry name" value="His_deacetylse_dom_sf"/>
</dbReference>
<gene>
    <name evidence="3" type="ORF">DUNSADRAFT_372</name>
</gene>
<dbReference type="InterPro" id="IPR023696">
    <property type="entry name" value="Ureohydrolase_dom_sf"/>
</dbReference>
<dbReference type="PANTHER" id="PTHR10625">
    <property type="entry name" value="HISTONE DEACETYLASE HDAC1-RELATED"/>
    <property type="match status" value="1"/>
</dbReference>
<dbReference type="Proteomes" id="UP000815325">
    <property type="component" value="Unassembled WGS sequence"/>
</dbReference>
<dbReference type="Pfam" id="PF00850">
    <property type="entry name" value="Hist_deacetyl"/>
    <property type="match status" value="1"/>
</dbReference>
<name>A0ABQ7GYC4_DUNSA</name>
<dbReference type="SUPFAM" id="SSF52768">
    <property type="entry name" value="Arginase/deacetylase"/>
    <property type="match status" value="1"/>
</dbReference>
<protein>
    <submittedName>
        <fullName evidence="3">Histone deacetylase</fullName>
    </submittedName>
</protein>
<dbReference type="EMBL" id="MU069538">
    <property type="protein sequence ID" value="KAF5839593.1"/>
    <property type="molecule type" value="Genomic_DNA"/>
</dbReference>
<evidence type="ECO:0000313" key="4">
    <source>
        <dbReference type="Proteomes" id="UP000815325"/>
    </source>
</evidence>
<dbReference type="InterPro" id="IPR023801">
    <property type="entry name" value="His_deacetylse_dom"/>
</dbReference>
<evidence type="ECO:0000313" key="3">
    <source>
        <dbReference type="EMBL" id="KAF5839593.1"/>
    </source>
</evidence>
<keyword evidence="1" id="KW-0378">Hydrolase</keyword>
<feature type="domain" description="Histone deacetylase" evidence="2">
    <location>
        <begin position="54"/>
        <end position="322"/>
    </location>
</feature>
<reference evidence="3" key="1">
    <citation type="submission" date="2017-08" db="EMBL/GenBank/DDBJ databases">
        <authorList>
            <person name="Polle J.E."/>
            <person name="Barry K."/>
            <person name="Cushman J."/>
            <person name="Schmutz J."/>
            <person name="Tran D."/>
            <person name="Hathwaick L.T."/>
            <person name="Yim W.C."/>
            <person name="Jenkins J."/>
            <person name="Mckie-Krisberg Z.M."/>
            <person name="Prochnik S."/>
            <person name="Lindquist E."/>
            <person name="Dockter R.B."/>
            <person name="Adam C."/>
            <person name="Molina H."/>
            <person name="Bunkerborg J."/>
            <person name="Jin E."/>
            <person name="Buchheim M."/>
            <person name="Magnuson J."/>
        </authorList>
    </citation>
    <scope>NUCLEOTIDE SEQUENCE</scope>
    <source>
        <strain evidence="3">CCAP 19/18</strain>
    </source>
</reference>
<dbReference type="CDD" id="cd09993">
    <property type="entry name" value="HDAC_classIV"/>
    <property type="match status" value="1"/>
</dbReference>
<sequence length="346" mass="37937">MWRLHELKQLGGHCCRTVLRHRSTIVNGASLSTSLPVVYHKAYSRPQLPPGHRFPMKVFEEIYTRLLHQGLIHPHQVHQPPQTQPLVSETALHMVHDKDYLRAFTTMTLNDDQIRRIGFGAACMRNPDVVERTLAEVAGTLLTARLALQHGLAVNTAGGTHHAYPAAGSGFCILNDLAVTAKVLLSEGAVGRVAVLDLDVHQGDGTAVCLQDEPRATTLSVHCQSNFPTRKAVSTLDVGLPDKVDDRGYMRMLSELIPGVLQDWKPDLVLYDAGVDVHERDSLGRLSLSDQGLARREAMVLDTCLSAGIPVAGVVGGGYDPDLGVLAERHMHLHRCALAMWQDHKL</sequence>
<dbReference type="InterPro" id="IPR000286">
    <property type="entry name" value="HDACs"/>
</dbReference>
<keyword evidence="4" id="KW-1185">Reference proteome</keyword>
<evidence type="ECO:0000259" key="2">
    <source>
        <dbReference type="Pfam" id="PF00850"/>
    </source>
</evidence>
<accession>A0ABQ7GYC4</accession>
<comment type="caution">
    <text evidence="3">The sequence shown here is derived from an EMBL/GenBank/DDBJ whole genome shotgun (WGS) entry which is preliminary data.</text>
</comment>
<proteinExistence type="predicted"/>
<dbReference type="Gene3D" id="3.40.800.20">
    <property type="entry name" value="Histone deacetylase domain"/>
    <property type="match status" value="1"/>
</dbReference>
<organism evidence="3 4">
    <name type="scientific">Dunaliella salina</name>
    <name type="common">Green alga</name>
    <name type="synonym">Protococcus salinus</name>
    <dbReference type="NCBI Taxonomy" id="3046"/>
    <lineage>
        <taxon>Eukaryota</taxon>
        <taxon>Viridiplantae</taxon>
        <taxon>Chlorophyta</taxon>
        <taxon>core chlorophytes</taxon>
        <taxon>Chlorophyceae</taxon>
        <taxon>CS clade</taxon>
        <taxon>Chlamydomonadales</taxon>
        <taxon>Dunaliellaceae</taxon>
        <taxon>Dunaliella</taxon>
    </lineage>
</organism>
<evidence type="ECO:0000256" key="1">
    <source>
        <dbReference type="ARBA" id="ARBA00022801"/>
    </source>
</evidence>